<feature type="compositionally biased region" description="Low complexity" evidence="1">
    <location>
        <begin position="229"/>
        <end position="248"/>
    </location>
</feature>
<feature type="compositionally biased region" description="Basic and acidic residues" evidence="1">
    <location>
        <begin position="114"/>
        <end position="130"/>
    </location>
</feature>
<reference evidence="2" key="1">
    <citation type="submission" date="2017-09" db="EMBL/GenBank/DDBJ databases">
        <title>Polyketide synthases of a Diaporthe helianthi virulent isolate.</title>
        <authorList>
            <person name="Baroncelli R."/>
        </authorList>
    </citation>
    <scope>NUCLEOTIDE SEQUENCE [LARGE SCALE GENOMIC DNA]</scope>
    <source>
        <strain evidence="2">7/96</strain>
    </source>
</reference>
<dbReference type="OrthoDB" id="63113at2759"/>
<dbReference type="InParanoid" id="A0A2P5HLP6"/>
<dbReference type="AlphaFoldDB" id="A0A2P5HLP6"/>
<dbReference type="Proteomes" id="UP000094444">
    <property type="component" value="Unassembled WGS sequence"/>
</dbReference>
<organism evidence="2 3">
    <name type="scientific">Diaporthe helianthi</name>
    <dbReference type="NCBI Taxonomy" id="158607"/>
    <lineage>
        <taxon>Eukaryota</taxon>
        <taxon>Fungi</taxon>
        <taxon>Dikarya</taxon>
        <taxon>Ascomycota</taxon>
        <taxon>Pezizomycotina</taxon>
        <taxon>Sordariomycetes</taxon>
        <taxon>Sordariomycetidae</taxon>
        <taxon>Diaporthales</taxon>
        <taxon>Diaporthaceae</taxon>
        <taxon>Diaporthe</taxon>
    </lineage>
</organism>
<evidence type="ECO:0000313" key="2">
    <source>
        <dbReference type="EMBL" id="POS71167.1"/>
    </source>
</evidence>
<feature type="region of interest" description="Disordered" evidence="1">
    <location>
        <begin position="109"/>
        <end position="419"/>
    </location>
</feature>
<dbReference type="STRING" id="158607.A0A2P5HLP6"/>
<feature type="compositionally biased region" description="Gly residues" evidence="1">
    <location>
        <begin position="1"/>
        <end position="11"/>
    </location>
</feature>
<evidence type="ECO:0008006" key="4">
    <source>
        <dbReference type="Google" id="ProtNLM"/>
    </source>
</evidence>
<name>A0A2P5HLP6_DIAHE</name>
<feature type="region of interest" description="Disordered" evidence="1">
    <location>
        <begin position="1"/>
        <end position="93"/>
    </location>
</feature>
<feature type="compositionally biased region" description="Acidic residues" evidence="1">
    <location>
        <begin position="337"/>
        <end position="352"/>
    </location>
</feature>
<proteinExistence type="predicted"/>
<feature type="compositionally biased region" description="Basic residues" evidence="1">
    <location>
        <begin position="402"/>
        <end position="419"/>
    </location>
</feature>
<comment type="caution">
    <text evidence="2">The sequence shown here is derived from an EMBL/GenBank/DDBJ whole genome shotgun (WGS) entry which is preliminary data.</text>
</comment>
<feature type="compositionally biased region" description="Acidic residues" evidence="1">
    <location>
        <begin position="66"/>
        <end position="86"/>
    </location>
</feature>
<sequence length="419" mass="45672">MAAGYGQGMWGNGHRVVEELGTGDETDTQGVGLGSGRRFPSDPLRFTGIDVGESMVRSRRKAYEQQLDDDDDTSDSDQDSELDAESETQLALREKENALVESAMRRIRRAQAKGKQDVKLNKKELEALEQRRKRMQAEAGGTKKKKKEQRYAVPLSQLGPISQKENRAFVAPDDTLPPHPSPGTFERTQEGRLQPPVGWFTHPPSSRPGTADSRDSHRSSGRVSDRELSSSPFQYSYVQPSSSPSNARHSSDPSLRHRSSRGPLPNEELWMPQYSASASTSSIPSAVDPFRYMTSGSQGPYYAGNTAGPRNLSGSSLYLDPRAGNAPRRQSRRISPDDTESEDSDDEGDTSDDGGAGAHIKGSNVGPSGSRDHIIVEEEREPTPPPRPVTRSKKASSATSSPKRKPVGGVSSRKKKGSK</sequence>
<keyword evidence="3" id="KW-1185">Reference proteome</keyword>
<feature type="compositionally biased region" description="Low complexity" evidence="1">
    <location>
        <begin position="275"/>
        <end position="286"/>
    </location>
</feature>
<feature type="compositionally biased region" description="Basic and acidic residues" evidence="1">
    <location>
        <begin position="212"/>
        <end position="228"/>
    </location>
</feature>
<evidence type="ECO:0000313" key="3">
    <source>
        <dbReference type="Proteomes" id="UP000094444"/>
    </source>
</evidence>
<evidence type="ECO:0000256" key="1">
    <source>
        <dbReference type="SAM" id="MobiDB-lite"/>
    </source>
</evidence>
<dbReference type="EMBL" id="MAVT02001352">
    <property type="protein sequence ID" value="POS71167.1"/>
    <property type="molecule type" value="Genomic_DNA"/>
</dbReference>
<accession>A0A2P5HLP6</accession>
<gene>
    <name evidence="2" type="ORF">DHEL01_v210441</name>
</gene>
<protein>
    <recommendedName>
        <fullName evidence="4">Prenylated Rab acceptor 1</fullName>
    </recommendedName>
</protein>